<organism evidence="5 6">
    <name type="scientific">Microlunatus phosphovorus (strain ATCC 700054 / DSM 10555 / JCM 9379 / NBRC 101784 / NCIMB 13414 / VKM Ac-1990 / NM-1)</name>
    <dbReference type="NCBI Taxonomy" id="1032480"/>
    <lineage>
        <taxon>Bacteria</taxon>
        <taxon>Bacillati</taxon>
        <taxon>Actinomycetota</taxon>
        <taxon>Actinomycetes</taxon>
        <taxon>Propionibacteriales</taxon>
        <taxon>Propionibacteriaceae</taxon>
        <taxon>Microlunatus</taxon>
    </lineage>
</organism>
<dbReference type="Proteomes" id="UP000007947">
    <property type="component" value="Chromosome"/>
</dbReference>
<dbReference type="InterPro" id="IPR019888">
    <property type="entry name" value="Tscrpt_reg_AsnC-like"/>
</dbReference>
<dbReference type="HOGENOM" id="CLU_061382_0_0_11"/>
<dbReference type="GO" id="GO:0043200">
    <property type="term" value="P:response to amino acid"/>
    <property type="evidence" value="ECO:0007669"/>
    <property type="project" value="TreeGrafter"/>
</dbReference>
<dbReference type="InterPro" id="IPR000485">
    <property type="entry name" value="AsnC-type_HTH_dom"/>
</dbReference>
<dbReference type="GO" id="GO:0005829">
    <property type="term" value="C:cytosol"/>
    <property type="evidence" value="ECO:0007669"/>
    <property type="project" value="TreeGrafter"/>
</dbReference>
<evidence type="ECO:0000256" key="3">
    <source>
        <dbReference type="ARBA" id="ARBA00023163"/>
    </source>
</evidence>
<gene>
    <name evidence="5" type="ordered locus">MLP_52910</name>
</gene>
<dbReference type="OrthoDB" id="3526090at2"/>
<keyword evidence="1" id="KW-0805">Transcription regulation</keyword>
<dbReference type="EMBL" id="AP012204">
    <property type="protein sequence ID" value="BAK38305.1"/>
    <property type="molecule type" value="Genomic_DNA"/>
</dbReference>
<dbReference type="InterPro" id="IPR019887">
    <property type="entry name" value="Tscrpt_reg_AsnC/Lrp_C"/>
</dbReference>
<dbReference type="InterPro" id="IPR011008">
    <property type="entry name" value="Dimeric_a/b-barrel"/>
</dbReference>
<dbReference type="PANTHER" id="PTHR30154:SF50">
    <property type="entry name" value="TRANSCRIPTIONAL REGULATOR, ASNC FAMILY"/>
    <property type="match status" value="1"/>
</dbReference>
<keyword evidence="2" id="KW-0238">DNA-binding</keyword>
<dbReference type="Gene3D" id="3.30.70.920">
    <property type="match status" value="2"/>
</dbReference>
<proteinExistence type="predicted"/>
<dbReference type="STRING" id="1032480.MLP_52910"/>
<dbReference type="Pfam" id="PF13404">
    <property type="entry name" value="HTH_AsnC-type"/>
    <property type="match status" value="1"/>
</dbReference>
<reference evidence="5 6" key="1">
    <citation type="submission" date="2011-05" db="EMBL/GenBank/DDBJ databases">
        <title>Whole genome sequence of Microlunatus phosphovorus NM-1.</title>
        <authorList>
            <person name="Hosoyama A."/>
            <person name="Sasaki K."/>
            <person name="Harada T."/>
            <person name="Igarashi R."/>
            <person name="Kawakoshi A."/>
            <person name="Sasagawa M."/>
            <person name="Fukada J."/>
            <person name="Nakamura S."/>
            <person name="Katano Y."/>
            <person name="Hanada S."/>
            <person name="Kamagata Y."/>
            <person name="Nakamura N."/>
            <person name="Yamazaki S."/>
            <person name="Fujita N."/>
        </authorList>
    </citation>
    <scope>NUCLEOTIDE SEQUENCE [LARGE SCALE GENOMIC DNA]</scope>
    <source>
        <strain evidence="6">ATCC 700054 / DSM 10555 / JCM 9379 / NBRC 101784 / NCIMB 13414 / VKM Ac-1990 / NM-1</strain>
    </source>
</reference>
<keyword evidence="3" id="KW-0804">Transcription</keyword>
<dbReference type="GO" id="GO:0043565">
    <property type="term" value="F:sequence-specific DNA binding"/>
    <property type="evidence" value="ECO:0007669"/>
    <property type="project" value="InterPro"/>
</dbReference>
<feature type="domain" description="HTH asnC-type" evidence="4">
    <location>
        <begin position="160"/>
        <end position="203"/>
    </location>
</feature>
<dbReference type="RefSeq" id="WP_013866117.1">
    <property type="nucleotide sequence ID" value="NC_015635.1"/>
</dbReference>
<dbReference type="Pfam" id="PF01037">
    <property type="entry name" value="AsnC_trans_reg"/>
    <property type="match status" value="1"/>
</dbReference>
<dbReference type="SMART" id="SM00344">
    <property type="entry name" value="HTH_ASNC"/>
    <property type="match status" value="2"/>
</dbReference>
<dbReference type="AlphaFoldDB" id="F5XIR7"/>
<dbReference type="SUPFAM" id="SSF54909">
    <property type="entry name" value="Dimeric alpha+beta barrel"/>
    <property type="match status" value="2"/>
</dbReference>
<dbReference type="Gene3D" id="1.10.10.10">
    <property type="entry name" value="Winged helix-like DNA-binding domain superfamily/Winged helix DNA-binding domain"/>
    <property type="match status" value="2"/>
</dbReference>
<dbReference type="PRINTS" id="PR00033">
    <property type="entry name" value="HTHASNC"/>
</dbReference>
<keyword evidence="6" id="KW-1185">Reference proteome</keyword>
<evidence type="ECO:0000313" key="5">
    <source>
        <dbReference type="EMBL" id="BAK38305.1"/>
    </source>
</evidence>
<evidence type="ECO:0000256" key="1">
    <source>
        <dbReference type="ARBA" id="ARBA00023015"/>
    </source>
</evidence>
<evidence type="ECO:0000259" key="4">
    <source>
        <dbReference type="PROSITE" id="PS50956"/>
    </source>
</evidence>
<dbReference type="KEGG" id="mph:MLP_52910"/>
<dbReference type="PROSITE" id="PS50956">
    <property type="entry name" value="HTH_ASNC_2"/>
    <property type="match status" value="1"/>
</dbReference>
<name>F5XIR7_MICPN</name>
<protein>
    <submittedName>
        <fullName evidence="5">Putative AsnC family transcriptional regulator</fullName>
    </submittedName>
</protein>
<dbReference type="InterPro" id="IPR036388">
    <property type="entry name" value="WH-like_DNA-bd_sf"/>
</dbReference>
<evidence type="ECO:0000313" key="6">
    <source>
        <dbReference type="Proteomes" id="UP000007947"/>
    </source>
</evidence>
<sequence length="304" mass="33131">MTPAAPPKRRLEGADLRLVRTLHADPRASISALAKAVNESRSLVSVRLRRLLASGAVRVVGVVNPGFMGQPLIAQVAISTRGSIADVARLALNQDEIVFASAILGEHDFLVEARVATREDLYGLVARFRREPSVTDLSTVVDSRIIHGSFAHDTFEPIEIDDIDRALIRLLQDDGRATYQALATGVGLSPSAVRSRLQRLLDSRLLKIGVIEARGLQGAKLSMGVGLTLGADDGAVSRFLRDADFVEFATETLGTYDAVATIAADAPGQLLEHLEVLRRLPGVNRTTSWIHLRTVKEDYRRRMM</sequence>
<dbReference type="InterPro" id="IPR036390">
    <property type="entry name" value="WH_DNA-bd_sf"/>
</dbReference>
<evidence type="ECO:0000256" key="2">
    <source>
        <dbReference type="ARBA" id="ARBA00023125"/>
    </source>
</evidence>
<dbReference type="PANTHER" id="PTHR30154">
    <property type="entry name" value="LEUCINE-RESPONSIVE REGULATORY PROTEIN"/>
    <property type="match status" value="1"/>
</dbReference>
<dbReference type="Pfam" id="PF13412">
    <property type="entry name" value="HTH_24"/>
    <property type="match status" value="1"/>
</dbReference>
<dbReference type="eggNOG" id="COG1522">
    <property type="taxonomic scope" value="Bacteria"/>
</dbReference>
<dbReference type="SUPFAM" id="SSF46785">
    <property type="entry name" value="Winged helix' DNA-binding domain"/>
    <property type="match status" value="2"/>
</dbReference>
<accession>F5XIR7</accession>